<proteinExistence type="predicted"/>
<gene>
    <name evidence="3" type="ORF">M9Y10_030288</name>
</gene>
<feature type="region of interest" description="Disordered" evidence="2">
    <location>
        <begin position="1375"/>
        <end position="1405"/>
    </location>
</feature>
<feature type="region of interest" description="Disordered" evidence="2">
    <location>
        <begin position="1268"/>
        <end position="1318"/>
    </location>
</feature>
<protein>
    <submittedName>
        <fullName evidence="3">Uncharacterized protein</fullName>
    </submittedName>
</protein>
<accession>A0ABR2KQK7</accession>
<feature type="coiled-coil region" evidence="1">
    <location>
        <begin position="777"/>
        <end position="804"/>
    </location>
</feature>
<feature type="compositionally biased region" description="Acidic residues" evidence="2">
    <location>
        <begin position="634"/>
        <end position="651"/>
    </location>
</feature>
<feature type="region of interest" description="Disordered" evidence="2">
    <location>
        <begin position="1065"/>
        <end position="1087"/>
    </location>
</feature>
<dbReference type="Proteomes" id="UP001470230">
    <property type="component" value="Unassembled WGS sequence"/>
</dbReference>
<feature type="region of interest" description="Disordered" evidence="2">
    <location>
        <begin position="1720"/>
        <end position="1754"/>
    </location>
</feature>
<feature type="region of interest" description="Disordered" evidence="2">
    <location>
        <begin position="307"/>
        <end position="330"/>
    </location>
</feature>
<sequence>MNHLFFPNRPKPATGKTGINRVRKIIKYEKKSDKNTDSTNNNLILHDSIPNPWFYNKNTAEKVWDGLEQTDKERQQLLKQKLEDDDNKENKENEKNPFFKIDKSTTKIRQLVDSFSVSDQEFLINLMEMLEDDAGIDSLDQQSILLEARLRLATMIDEHVGNSDAQSKMLDSLRVFFNDFQHENQNAIENEITNLSDFDTGVDSAQLATLINDACEKNEVCSEQASHIHKAIVDSFTRQMRDLKQVIDSRDKEIQNLKSQIDQHQKNRRNRRSDISARKIKEANQNLAGAQRKICEQQNTINNLKSALRNKSGDDGKFSPTNSSDSLSNDKSLIQAMGDDIENGENLSSDREIELMSKIHYLTEQVQSLKAEISDNMKEMKEIKFTAIDLRNNLQHIERAKKTADQTISSLNEKYEFMENMYKKKLADAYSGGDKVLNEKSDNQIIANLRIEYENKIASIREQARQSQQQALDIAEKRHRMQMNDMLKSLENTDQSAALSEVMKNQESSINEVTERNKKQIIELKNMNNDKVKALTKQYEAKLMDAFKQNETLRLQLKDDIDASLLRQKIELEANFQKRLNNCEADADEKYERMRRKFSEKISSVENLNKKLINERDALRDALDDAQVVVDIPNAEDEFDDENEEEEDEYDNDSRKNDLDDEIKLFDKNWADQQVRKVKEEYTALMNQQRENIQKTKDWELEQMRKDMIRGFEEQMAENRRNLISDLSDLRDKVSNSTSPSDACDHIDNMITNLIKGVEKQGEISDDIVNREPTIPLSEANEKIDELNKKIVEVSTENEFLRTTLGKISNNRNLKDQEGNDMVKLMRQSVAEEAEKINELLLENGKLREDLEKAKTEIKELTSQKEELFKQIDELKQTPESRENDKLKQTIEKDLREQKDVEKTEEANSTSFEGSISMPVKPPYMIENVSNDDYNTEKSIECSKCGEKISINPIILQVSTVESPVVECPFCHEAVQINRTDIESPFQKDEFNDKQLEQIGKMENEIKNEVMNLIEMKKKMREGLDLSSCQQVIQIDNTKEANKTITLTSNFDITVFTLPPTQKVHQNKLNKDPSSVAKARSFSPSNNRLFTPEQNEKIQKMEEVIDKKIENLVDYKFKSSSKGSLSNIKIVDDEEVDPSLQISKEIFFDSSEKIPIDNKTAHFVIFEISPNVSSKKPGRMIASSQSCNIYRNKNDHVSFNSAFIKPPSNIHHITKFIPIEDDKDKSGDSKEKENPELKSKFASGYDGTSLDGSQSPFTRSLADFITTSKDETIPRDQVQQQNKLPPLDQSSQNNKNDPNKNGFPPLEKNKTRSSLPHSNTISLQQLQQFRKPSLTRSAISRLDILPWERTTIEDAHIEKGGNVLARLQSQFLRSQQQQQQNQTQQNQTQQNQTQQQQKEKEKVTNNEVFLTPEADIVSLQVSEVGYFSKGNSRPSSSMQKCAESPTNDNNKDSQKNAQDDDNLADLLFEKNKPTGDPKAIEEFRTDLESWKRQMNELKEQYKSMMNSYNEVNNMTHDLIQRHNEIVKVLTKALDTAMSLAKGDAEHPEALIEKMQEQSAYLTTAIREKEILHSQSNEQLLILNERMQEVMVMHGETAEKDEEINMLQKQLKSLTSKEKENMLKIHALEESEKASKENDAFQKDQINSMAEKLEIECKKNFDNQKVVDNLNIKIEQLQTELVISSKASEVDMTSVEPFVIFSINQKDDDIHSMSNNKYKGFGLQPKSSGSLNLSSTKLLPQADEQPSTEKTVDPPVEEDNEVIHVSSLNINKEKEKEKEINHSNSKDSFAVFQPEFSEESDNKMIYKASSSEQMIQDKVNSNGLNGRLNSDSNEGISGVQLAVNQTSTIGGRIVENQKAQNLKARIQQLESTLALKTTENSEVREELHTTQQHLFKLTNTNAKLEREVKRVEVQRELANKKLDDSIELVKTLSTENEKLRKLVEQYKQMSVKFAEDLKKASYFEQSKNIALLGEMKTRNLLRDIQKVDSSKYTLKSFAERQALSLARWEGKRRYMQEKERQKIMSALQALNFIKIDDKKTVNKEEEEDRHEGGLVRKKSLAPGMKVTTYNLKKKFEFDSQSESGSEDLNANKNTNIKLESDHSRSMPSFEEALKNANSHNQKVSKMLRLGIVANPLKV</sequence>
<feature type="compositionally biased region" description="Basic and acidic residues" evidence="2">
    <location>
        <begin position="1218"/>
        <end position="1239"/>
    </location>
</feature>
<reference evidence="3 4" key="1">
    <citation type="submission" date="2024-04" db="EMBL/GenBank/DDBJ databases">
        <title>Tritrichomonas musculus Genome.</title>
        <authorList>
            <person name="Alves-Ferreira E."/>
            <person name="Grigg M."/>
            <person name="Lorenzi H."/>
            <person name="Galac M."/>
        </authorList>
    </citation>
    <scope>NUCLEOTIDE SEQUENCE [LARGE SCALE GENOMIC DNA]</scope>
    <source>
        <strain evidence="3 4">EAF2021</strain>
    </source>
</reference>
<keyword evidence="1" id="KW-0175">Coiled coil</keyword>
<feature type="region of interest" description="Disordered" evidence="2">
    <location>
        <begin position="631"/>
        <end position="658"/>
    </location>
</feature>
<feature type="compositionally biased region" description="Polar residues" evidence="2">
    <location>
        <begin position="1429"/>
        <end position="1448"/>
    </location>
</feature>
<feature type="coiled-coil region" evidence="1">
    <location>
        <begin position="1851"/>
        <end position="1951"/>
    </location>
</feature>
<feature type="region of interest" description="Disordered" evidence="2">
    <location>
        <begin position="893"/>
        <end position="919"/>
    </location>
</feature>
<dbReference type="EMBL" id="JAPFFF010000004">
    <property type="protein sequence ID" value="KAK8893031.1"/>
    <property type="molecule type" value="Genomic_DNA"/>
</dbReference>
<organism evidence="3 4">
    <name type="scientific">Tritrichomonas musculus</name>
    <dbReference type="NCBI Taxonomy" id="1915356"/>
    <lineage>
        <taxon>Eukaryota</taxon>
        <taxon>Metamonada</taxon>
        <taxon>Parabasalia</taxon>
        <taxon>Tritrichomonadida</taxon>
        <taxon>Tritrichomonadidae</taxon>
        <taxon>Tritrichomonas</taxon>
    </lineage>
</organism>
<feature type="coiled-coil region" evidence="1">
    <location>
        <begin position="394"/>
        <end position="470"/>
    </location>
</feature>
<comment type="caution">
    <text evidence="3">The sequence shown here is derived from an EMBL/GenBank/DDBJ whole genome shotgun (WGS) entry which is preliminary data.</text>
</comment>
<keyword evidence="4" id="KW-1185">Reference proteome</keyword>
<feature type="region of interest" description="Disordered" evidence="2">
    <location>
        <begin position="1429"/>
        <end position="1460"/>
    </location>
</feature>
<evidence type="ECO:0000313" key="3">
    <source>
        <dbReference type="EMBL" id="KAK8893031.1"/>
    </source>
</evidence>
<evidence type="ECO:0000256" key="1">
    <source>
        <dbReference type="SAM" id="Coils"/>
    </source>
</evidence>
<evidence type="ECO:0000313" key="4">
    <source>
        <dbReference type="Proteomes" id="UP001470230"/>
    </source>
</evidence>
<feature type="compositionally biased region" description="Polar residues" evidence="2">
    <location>
        <begin position="1724"/>
        <end position="1748"/>
    </location>
</feature>
<evidence type="ECO:0000256" key="2">
    <source>
        <dbReference type="SAM" id="MobiDB-lite"/>
    </source>
</evidence>
<feature type="compositionally biased region" description="Polar residues" evidence="2">
    <location>
        <begin position="1277"/>
        <end position="1296"/>
    </location>
</feature>
<feature type="region of interest" description="Disordered" evidence="2">
    <location>
        <begin position="1217"/>
        <end position="1256"/>
    </location>
</feature>
<feature type="coiled-coil region" evidence="1">
    <location>
        <begin position="240"/>
        <end position="274"/>
    </location>
</feature>
<feature type="coiled-coil region" evidence="1">
    <location>
        <begin position="1480"/>
        <end position="1514"/>
    </location>
</feature>
<feature type="compositionally biased region" description="Low complexity" evidence="2">
    <location>
        <begin position="1375"/>
        <end position="1396"/>
    </location>
</feature>
<feature type="compositionally biased region" description="Basic and acidic residues" evidence="2">
    <location>
        <begin position="893"/>
        <end position="906"/>
    </location>
</feature>
<feature type="compositionally biased region" description="Basic and acidic residues" evidence="2">
    <location>
        <begin position="1449"/>
        <end position="1458"/>
    </location>
</feature>
<name>A0ABR2KQK7_9EUKA</name>